<dbReference type="EMBL" id="BAABUJ010000006">
    <property type="protein sequence ID" value="GAA5796660.1"/>
    <property type="molecule type" value="Genomic_DNA"/>
</dbReference>
<keyword evidence="2" id="KW-1185">Reference proteome</keyword>
<name>A0ABP9XQN8_9FUNG</name>
<comment type="caution">
    <text evidence="1">The sequence shown here is derived from an EMBL/GenBank/DDBJ whole genome shotgun (WGS) entry which is preliminary data.</text>
</comment>
<gene>
    <name evidence="1" type="ORF">HPULCUR_002034</name>
</gene>
<evidence type="ECO:0000313" key="1">
    <source>
        <dbReference type="EMBL" id="GAA5796660.1"/>
    </source>
</evidence>
<evidence type="ECO:0000313" key="2">
    <source>
        <dbReference type="Proteomes" id="UP001476247"/>
    </source>
</evidence>
<sequence>MRSMTVIDVLCGNYRNVTYHTPIQISTNAHVLPQIKRLEVLGLCDDNICSYVVQVFPNLELINLSAMVIRNAITGSLLSTEVAIQFLKYVLRIPTFTVNYIRVKNLERVLMEFYDQKRMIKKLCIQFRQVDEIRSSSEVYGKESTKIILSRIGIIEKNGDNFKCNNIDMGFDFDEIRLLDNRGDSDSISSILRQCPNLKNINIARRKIPFIQKVALSYSLMEGSFLFDMSFHFPIIDRFVIDHCRFDAGTEKNVSINMPYTTFTYIAYTTCSYKRKLYLKLPIVENNTTCWFVHRGGVKDKCAEYEYEYSLQDTRSLLCFIRCKQAEHVRFYNPKNPLPQR</sequence>
<dbReference type="Proteomes" id="UP001476247">
    <property type="component" value="Unassembled WGS sequence"/>
</dbReference>
<protein>
    <submittedName>
        <fullName evidence="1">Uncharacterized protein</fullName>
    </submittedName>
</protein>
<reference evidence="1 2" key="1">
    <citation type="submission" date="2024-04" db="EMBL/GenBank/DDBJ databases">
        <title>genome sequences of Mucor flavus KT1a and Helicostylum pulchrum KT1b strains isolation_sourced from the surface of a dry-aged beef.</title>
        <authorList>
            <person name="Toyotome T."/>
            <person name="Hosono M."/>
            <person name="Torimaru M."/>
            <person name="Fukuda K."/>
            <person name="Mikami N."/>
        </authorList>
    </citation>
    <scope>NUCLEOTIDE SEQUENCE [LARGE SCALE GENOMIC DNA]</scope>
    <source>
        <strain evidence="1 2">KT1b</strain>
    </source>
</reference>
<proteinExistence type="predicted"/>
<accession>A0ABP9XQN8</accession>
<organism evidence="1 2">
    <name type="scientific">Helicostylum pulchrum</name>
    <dbReference type="NCBI Taxonomy" id="562976"/>
    <lineage>
        <taxon>Eukaryota</taxon>
        <taxon>Fungi</taxon>
        <taxon>Fungi incertae sedis</taxon>
        <taxon>Mucoromycota</taxon>
        <taxon>Mucoromycotina</taxon>
        <taxon>Mucoromycetes</taxon>
        <taxon>Mucorales</taxon>
        <taxon>Mucorineae</taxon>
        <taxon>Mucoraceae</taxon>
        <taxon>Helicostylum</taxon>
    </lineage>
</organism>